<dbReference type="Pfam" id="PF14103">
    <property type="entry name" value="DUF4276"/>
    <property type="match status" value="1"/>
</dbReference>
<protein>
    <recommendedName>
        <fullName evidence="3">DUF4276 family protein</fullName>
    </recommendedName>
</protein>
<dbReference type="AlphaFoldDB" id="A0A7Z9DYA9"/>
<keyword evidence="2" id="KW-1185">Reference proteome</keyword>
<dbReference type="Proteomes" id="UP000184550">
    <property type="component" value="Unassembled WGS sequence"/>
</dbReference>
<name>A0A7Z9DYA9_9CYAN</name>
<comment type="caution">
    <text evidence="1">The sequence shown here is derived from an EMBL/GenBank/DDBJ whole genome shotgun (WGS) entry which is preliminary data.</text>
</comment>
<gene>
    <name evidence="1" type="ORF">PL8927_600278</name>
</gene>
<accession>A0A7Z9DYA9</accession>
<dbReference type="EMBL" id="CZCU02000136">
    <property type="protein sequence ID" value="VXD18137.1"/>
    <property type="molecule type" value="Genomic_DNA"/>
</dbReference>
<reference evidence="1" key="1">
    <citation type="submission" date="2019-10" db="EMBL/GenBank/DDBJ databases">
        <authorList>
            <consortium name="Genoscope - CEA"/>
            <person name="William W."/>
        </authorList>
    </citation>
    <scope>NUCLEOTIDE SEQUENCE [LARGE SCALE GENOMIC DNA]</scope>
    <source>
        <strain evidence="1">BBR_PRJEB10992</strain>
    </source>
</reference>
<organism evidence="1 2">
    <name type="scientific">Planktothrix serta PCC 8927</name>
    <dbReference type="NCBI Taxonomy" id="671068"/>
    <lineage>
        <taxon>Bacteria</taxon>
        <taxon>Bacillati</taxon>
        <taxon>Cyanobacteriota</taxon>
        <taxon>Cyanophyceae</taxon>
        <taxon>Oscillatoriophycideae</taxon>
        <taxon>Oscillatoriales</taxon>
        <taxon>Microcoleaceae</taxon>
        <taxon>Planktothrix</taxon>
    </lineage>
</organism>
<sequence length="232" mass="26958">MMIRLHIIAEGPTEEKFVNTILTEHLGYFNISTDVHCITTKRTRTEVVRGGLPSYQKIKKDIILWLKQDKHPEARFTTMCDLYALPNNFPGFEEAQKISDPYQKVQYLENALFDDIFEDINDSRFIPYIQLHEFEALILSDPIKLEERFPDYQSEVKKLVSLCQSFESPELINGRQQTAPSKRIIQAIPSYEGAKVSVAPLMAQKIGLETIRQKCPHFNQWIERLENLSQPE</sequence>
<evidence type="ECO:0008006" key="3">
    <source>
        <dbReference type="Google" id="ProtNLM"/>
    </source>
</evidence>
<dbReference type="InterPro" id="IPR025455">
    <property type="entry name" value="DUF4276"/>
</dbReference>
<proteinExistence type="predicted"/>
<evidence type="ECO:0000313" key="1">
    <source>
        <dbReference type="EMBL" id="VXD18137.1"/>
    </source>
</evidence>
<evidence type="ECO:0000313" key="2">
    <source>
        <dbReference type="Proteomes" id="UP000184550"/>
    </source>
</evidence>